<evidence type="ECO:0000256" key="2">
    <source>
        <dbReference type="SAM" id="Phobius"/>
    </source>
</evidence>
<protein>
    <submittedName>
        <fullName evidence="4">Uncharacterized protein</fullName>
    </submittedName>
</protein>
<proteinExistence type="predicted"/>
<accession>A0A915DV35</accession>
<evidence type="ECO:0000256" key="1">
    <source>
        <dbReference type="SAM" id="MobiDB-lite"/>
    </source>
</evidence>
<evidence type="ECO:0000313" key="3">
    <source>
        <dbReference type="Proteomes" id="UP000887574"/>
    </source>
</evidence>
<dbReference type="AlphaFoldDB" id="A0A915DV35"/>
<feature type="region of interest" description="Disordered" evidence="1">
    <location>
        <begin position="108"/>
        <end position="140"/>
    </location>
</feature>
<dbReference type="WBParaSite" id="jg23993.1">
    <property type="protein sequence ID" value="jg23993.1"/>
    <property type="gene ID" value="jg23993"/>
</dbReference>
<feature type="compositionally biased region" description="Low complexity" evidence="1">
    <location>
        <begin position="108"/>
        <end position="121"/>
    </location>
</feature>
<sequence length="168" mass="19193">MHVSMGTLLLATVVYILSNLGVVYVQLKVIAVDCTDASCMSWASTAYHWLYLACLADPIAQPIIVLYRMRTMRHTHLYWIAQFRGLQWSSLLRNTIEWIYFTLCCPSETPSPSNSSPTVRPQRNDKECKQSAISGPQRKTGVRLVDNDLSGMLQYLEEERRQARDGTY</sequence>
<organism evidence="3 4">
    <name type="scientific">Ditylenchus dipsaci</name>
    <dbReference type="NCBI Taxonomy" id="166011"/>
    <lineage>
        <taxon>Eukaryota</taxon>
        <taxon>Metazoa</taxon>
        <taxon>Ecdysozoa</taxon>
        <taxon>Nematoda</taxon>
        <taxon>Chromadorea</taxon>
        <taxon>Rhabditida</taxon>
        <taxon>Tylenchina</taxon>
        <taxon>Tylenchomorpha</taxon>
        <taxon>Sphaerularioidea</taxon>
        <taxon>Anguinidae</taxon>
        <taxon>Anguininae</taxon>
        <taxon>Ditylenchus</taxon>
    </lineage>
</organism>
<keyword evidence="2" id="KW-0472">Membrane</keyword>
<keyword evidence="3" id="KW-1185">Reference proteome</keyword>
<keyword evidence="2" id="KW-1133">Transmembrane helix</keyword>
<dbReference type="Proteomes" id="UP000887574">
    <property type="component" value="Unplaced"/>
</dbReference>
<evidence type="ECO:0000313" key="4">
    <source>
        <dbReference type="WBParaSite" id="jg23993.1"/>
    </source>
</evidence>
<reference evidence="4" key="1">
    <citation type="submission" date="2022-11" db="UniProtKB">
        <authorList>
            <consortium name="WormBaseParasite"/>
        </authorList>
    </citation>
    <scope>IDENTIFICATION</scope>
</reference>
<feature type="transmembrane region" description="Helical" evidence="2">
    <location>
        <begin position="47"/>
        <end position="67"/>
    </location>
</feature>
<keyword evidence="2" id="KW-0812">Transmembrane</keyword>
<name>A0A915DV35_9BILA</name>
<feature type="transmembrane region" description="Helical" evidence="2">
    <location>
        <begin position="7"/>
        <end position="27"/>
    </location>
</feature>